<keyword evidence="2" id="KW-0436">Ligase</keyword>
<organism evidence="2 3">
    <name type="scientific">Kordia antarctica</name>
    <dbReference type="NCBI Taxonomy" id="1218801"/>
    <lineage>
        <taxon>Bacteria</taxon>
        <taxon>Pseudomonadati</taxon>
        <taxon>Bacteroidota</taxon>
        <taxon>Flavobacteriia</taxon>
        <taxon>Flavobacteriales</taxon>
        <taxon>Flavobacteriaceae</taxon>
        <taxon>Kordia</taxon>
    </lineage>
</organism>
<accession>A0A7L4ZMU4</accession>
<dbReference type="NCBIfam" id="TIGR01646">
    <property type="entry name" value="vgr_GE"/>
    <property type="match status" value="1"/>
</dbReference>
<evidence type="ECO:0000313" key="2">
    <source>
        <dbReference type="EMBL" id="QHI37224.1"/>
    </source>
</evidence>
<dbReference type="KEGG" id="kan:IMCC3317_26020"/>
<sequence>MSASTTITSGGLVTFDIKTNGSTIPDTMDVQSVEIEKGVNRIPIAKIVVIDGTPSTETFEASSSSTFVPGNTITIEAGYDSKNQVIFKGIITKQSIRIHGNEGSVLIVECRDEAVKMIVGRKSLTYSKKKDSDIMSSIIGTYSGLSADVSATTTEWPEQVQYYATDWDFLLARAETNGMIVTALNGKVSVFDPSSDTSSVLEIAYGDNLLEFNASLDAVTQLGAAKATSWDFATQKTVSGEASSSYAGPGNLSSKKLSEVVGLSNYELQSTAPIETGDLTTWSKAALVKSAYSKIRGDVKFQGSNLVDPAKYITLAGLGDRFNGDHIISNVHHFIGHGNWTTEVSVGLSPVWFTEDPDVMAPPASGLLPGAQGLFNATVKKMYEDPDSQYRVLVDIPLFDPNGEGLWARLTNFYSTAGAGAFFMPEVGDEVVVGFLNEDPRYPIILGSMYSSSNNKPFDGLDPDEKNTIKAFVSKSGINIKFDDENKVLTLETPSKNTAIFSDKDKEITIKDQNNNSIVMSDSGITIKSDKNITVQATQNLTLKGDQGVSIESSGGDVQIKGLNIKETAQMQYSAEGSMTASLQGGTQTTIKGAMVMIN</sequence>
<keyword evidence="3" id="KW-1185">Reference proteome</keyword>
<dbReference type="EMBL" id="CP019288">
    <property type="protein sequence ID" value="QHI37224.1"/>
    <property type="molecule type" value="Genomic_DNA"/>
</dbReference>
<dbReference type="RefSeq" id="WP_160129865.1">
    <property type="nucleotide sequence ID" value="NZ_CP019288.1"/>
</dbReference>
<feature type="domain" description="Gp5/Type VI secretion system Vgr protein OB-fold" evidence="1">
    <location>
        <begin position="377"/>
        <end position="450"/>
    </location>
</feature>
<reference evidence="2 3" key="1">
    <citation type="journal article" date="2013" name="Int. J. Syst. Evol. Microbiol.">
        <title>Kordia antarctica sp. nov., isolated from Antarctic seawater.</title>
        <authorList>
            <person name="Baek K."/>
            <person name="Choi A."/>
            <person name="Kang I."/>
            <person name="Lee K."/>
            <person name="Cho J.C."/>
        </authorList>
    </citation>
    <scope>NUCLEOTIDE SEQUENCE [LARGE SCALE GENOMIC DNA]</scope>
    <source>
        <strain evidence="2 3">IMCC3317</strain>
    </source>
</reference>
<dbReference type="InterPro" id="IPR037026">
    <property type="entry name" value="Vgr_OB-fold_dom_sf"/>
</dbReference>
<dbReference type="Pfam" id="PF04717">
    <property type="entry name" value="Phage_base_V"/>
    <property type="match status" value="1"/>
</dbReference>
<evidence type="ECO:0000259" key="1">
    <source>
        <dbReference type="Pfam" id="PF04717"/>
    </source>
</evidence>
<dbReference type="InterPro" id="IPR006533">
    <property type="entry name" value="T6SS_Vgr_RhsGE"/>
</dbReference>
<dbReference type="EC" id="6.3.2.-" evidence="2"/>
<name>A0A7L4ZMU4_9FLAO</name>
<dbReference type="SUPFAM" id="SSF69279">
    <property type="entry name" value="Phage tail proteins"/>
    <property type="match status" value="1"/>
</dbReference>
<dbReference type="Proteomes" id="UP000464657">
    <property type="component" value="Chromosome"/>
</dbReference>
<dbReference type="GO" id="GO:0016874">
    <property type="term" value="F:ligase activity"/>
    <property type="evidence" value="ECO:0007669"/>
    <property type="project" value="UniProtKB-KW"/>
</dbReference>
<proteinExistence type="predicted"/>
<gene>
    <name evidence="2" type="primary">vgrG1_2</name>
    <name evidence="2" type="ORF">IMCC3317_26020</name>
</gene>
<dbReference type="Gene3D" id="2.40.50.230">
    <property type="entry name" value="Gp5 N-terminal domain"/>
    <property type="match status" value="1"/>
</dbReference>
<protein>
    <submittedName>
        <fullName evidence="2">Actin cross-linking toxin VgrG1</fullName>
        <ecNumber evidence="2">6.3.2.-</ecNumber>
    </submittedName>
</protein>
<evidence type="ECO:0000313" key="3">
    <source>
        <dbReference type="Proteomes" id="UP000464657"/>
    </source>
</evidence>
<dbReference type="OrthoDB" id="1907165at2"/>
<dbReference type="SUPFAM" id="SSF69255">
    <property type="entry name" value="gp5 N-terminal domain-like"/>
    <property type="match status" value="1"/>
</dbReference>
<dbReference type="AlphaFoldDB" id="A0A7L4ZMU4"/>
<dbReference type="SUPFAM" id="SSF69349">
    <property type="entry name" value="Phage fibre proteins"/>
    <property type="match status" value="1"/>
</dbReference>
<dbReference type="InterPro" id="IPR006531">
    <property type="entry name" value="Gp5/Vgr_OB"/>
</dbReference>